<keyword evidence="2" id="KW-1185">Reference proteome</keyword>
<protein>
    <submittedName>
        <fullName evidence="1">Uncharacterized protein</fullName>
    </submittedName>
</protein>
<accession>L8JLU8</accession>
<sequence>MASKHDGTTLKLRFVLNPFSFVFLLPGMEQYHIVLETLDTEEATYIWHVDKNRQLLWQKLRSIDQDLNIIRNKGRQTFLEKQPENFSRLIHDYTDERKGFVIWKDHLEERLL</sequence>
<proteinExistence type="predicted"/>
<dbReference type="AlphaFoldDB" id="L8JLU8"/>
<comment type="caution">
    <text evidence="1">The sequence shown here is derived from an EMBL/GenBank/DDBJ whole genome shotgun (WGS) entry which is preliminary data.</text>
</comment>
<dbReference type="Proteomes" id="UP000011135">
    <property type="component" value="Unassembled WGS sequence"/>
</dbReference>
<evidence type="ECO:0000313" key="2">
    <source>
        <dbReference type="Proteomes" id="UP000011135"/>
    </source>
</evidence>
<organism evidence="1 2">
    <name type="scientific">Fulvivirga imtechensis AK7</name>
    <dbReference type="NCBI Taxonomy" id="1237149"/>
    <lineage>
        <taxon>Bacteria</taxon>
        <taxon>Pseudomonadati</taxon>
        <taxon>Bacteroidota</taxon>
        <taxon>Cytophagia</taxon>
        <taxon>Cytophagales</taxon>
        <taxon>Fulvivirgaceae</taxon>
        <taxon>Fulvivirga</taxon>
    </lineage>
</organism>
<dbReference type="EMBL" id="AMZN01000065">
    <property type="protein sequence ID" value="ELR69906.1"/>
    <property type="molecule type" value="Genomic_DNA"/>
</dbReference>
<reference evidence="1 2" key="1">
    <citation type="submission" date="2012-12" db="EMBL/GenBank/DDBJ databases">
        <title>Genome assembly of Fulvivirga imtechensis AK7.</title>
        <authorList>
            <person name="Nupur N."/>
            <person name="Khatri I."/>
            <person name="Kumar R."/>
            <person name="Subramanian S."/>
            <person name="Pinnaka A."/>
        </authorList>
    </citation>
    <scope>NUCLEOTIDE SEQUENCE [LARGE SCALE GENOMIC DNA]</scope>
    <source>
        <strain evidence="1 2">AK7</strain>
    </source>
</reference>
<dbReference type="eggNOG" id="COG1061">
    <property type="taxonomic scope" value="Bacteria"/>
</dbReference>
<name>L8JLU8_9BACT</name>
<gene>
    <name evidence="1" type="ORF">C900_04510</name>
</gene>
<evidence type="ECO:0000313" key="1">
    <source>
        <dbReference type="EMBL" id="ELR69906.1"/>
    </source>
</evidence>
<dbReference type="PATRIC" id="fig|1237149.3.peg.4025"/>
<dbReference type="STRING" id="1237149.C900_04510"/>